<dbReference type="GO" id="GO:0016020">
    <property type="term" value="C:membrane"/>
    <property type="evidence" value="ECO:0007669"/>
    <property type="project" value="TreeGrafter"/>
</dbReference>
<dbReference type="AlphaFoldDB" id="A0A7L2CNJ3"/>
<evidence type="ECO:0000256" key="4">
    <source>
        <dbReference type="ARBA" id="ARBA00022490"/>
    </source>
</evidence>
<dbReference type="GO" id="GO:0005509">
    <property type="term" value="F:calcium ion binding"/>
    <property type="evidence" value="ECO:0007669"/>
    <property type="project" value="InterPro"/>
</dbReference>
<dbReference type="SMART" id="SM00239">
    <property type="entry name" value="C2"/>
    <property type="match status" value="1"/>
</dbReference>
<dbReference type="Proteomes" id="UP000519684">
    <property type="component" value="Unassembled WGS sequence"/>
</dbReference>
<evidence type="ECO:0000256" key="9">
    <source>
        <dbReference type="ARBA" id="ARBA00023098"/>
    </source>
</evidence>
<comment type="subcellular location">
    <subcellularLocation>
        <location evidence="1">Cytoplasm</location>
    </subcellularLocation>
</comment>
<dbReference type="GO" id="GO:0004623">
    <property type="term" value="F:phospholipase A2 activity"/>
    <property type="evidence" value="ECO:0007669"/>
    <property type="project" value="UniProtKB-EC"/>
</dbReference>
<dbReference type="FunFam" id="2.60.40.150:FF:000030">
    <property type="entry name" value="Phospholipase A2"/>
    <property type="match status" value="1"/>
</dbReference>
<sequence length="119" mass="13934">LSVKIIGMRNLRKADLWSQTDCYVKLWLPTASCREAQTRTVHNCRNPVWNETFHFMLQSEVKNVLELTVCDEDTFTPDDHLMTVRFDVAKIPPGEKVHLNFELNPESQEELEVEFLLEN</sequence>
<dbReference type="InterPro" id="IPR000008">
    <property type="entry name" value="C2_dom"/>
</dbReference>
<evidence type="ECO:0000256" key="5">
    <source>
        <dbReference type="ARBA" id="ARBA00022723"/>
    </source>
</evidence>
<dbReference type="InterPro" id="IPR035892">
    <property type="entry name" value="C2_domain_sf"/>
</dbReference>
<dbReference type="Pfam" id="PF00168">
    <property type="entry name" value="C2"/>
    <property type="match status" value="1"/>
</dbReference>
<evidence type="ECO:0000313" key="11">
    <source>
        <dbReference type="EMBL" id="NXQ38889.1"/>
    </source>
</evidence>
<keyword evidence="4" id="KW-0963">Cytoplasm</keyword>
<dbReference type="PANTHER" id="PTHR45911">
    <property type="entry name" value="C2 DOMAIN-CONTAINING PROTEIN"/>
    <property type="match status" value="1"/>
</dbReference>
<feature type="non-terminal residue" evidence="11">
    <location>
        <position position="1"/>
    </location>
</feature>
<evidence type="ECO:0000256" key="3">
    <source>
        <dbReference type="ARBA" id="ARBA00013278"/>
    </source>
</evidence>
<keyword evidence="9" id="KW-0443">Lipid metabolism</keyword>
<evidence type="ECO:0000313" key="12">
    <source>
        <dbReference type="Proteomes" id="UP000519684"/>
    </source>
</evidence>
<dbReference type="SUPFAM" id="SSF49562">
    <property type="entry name" value="C2 domain (Calcium/lipid-binding domain, CaLB)"/>
    <property type="match status" value="1"/>
</dbReference>
<accession>A0A7L2CNJ3</accession>
<dbReference type="CDD" id="cd04036">
    <property type="entry name" value="C2_cPLA2"/>
    <property type="match status" value="1"/>
</dbReference>
<dbReference type="Gene3D" id="2.60.40.150">
    <property type="entry name" value="C2 domain"/>
    <property type="match status" value="1"/>
</dbReference>
<keyword evidence="5" id="KW-0479">Metal-binding</keyword>
<keyword evidence="6" id="KW-0378">Hydrolase</keyword>
<dbReference type="GO" id="GO:0016042">
    <property type="term" value="P:lipid catabolic process"/>
    <property type="evidence" value="ECO:0007669"/>
    <property type="project" value="UniProtKB-KW"/>
</dbReference>
<dbReference type="PROSITE" id="PS50004">
    <property type="entry name" value="C2"/>
    <property type="match status" value="1"/>
</dbReference>
<name>A0A7L2CNJ3_CATFU</name>
<feature type="domain" description="C2" evidence="10">
    <location>
        <begin position="1"/>
        <end position="101"/>
    </location>
</feature>
<organism evidence="11 12">
    <name type="scientific">Catharus fuscescens</name>
    <name type="common">Veery</name>
    <name type="synonym">Turdus fuscescens</name>
    <dbReference type="NCBI Taxonomy" id="159581"/>
    <lineage>
        <taxon>Eukaryota</taxon>
        <taxon>Metazoa</taxon>
        <taxon>Chordata</taxon>
        <taxon>Craniata</taxon>
        <taxon>Vertebrata</taxon>
        <taxon>Euteleostomi</taxon>
        <taxon>Archelosauria</taxon>
        <taxon>Archosauria</taxon>
        <taxon>Dinosauria</taxon>
        <taxon>Saurischia</taxon>
        <taxon>Theropoda</taxon>
        <taxon>Coelurosauria</taxon>
        <taxon>Aves</taxon>
        <taxon>Neognathae</taxon>
        <taxon>Neoaves</taxon>
        <taxon>Telluraves</taxon>
        <taxon>Australaves</taxon>
        <taxon>Passeriformes</taxon>
        <taxon>Turdidae</taxon>
        <taxon>Catharus</taxon>
    </lineage>
</organism>
<dbReference type="InterPro" id="IPR041847">
    <property type="entry name" value="C2_cPLA2"/>
</dbReference>
<dbReference type="EMBL" id="VWYD01003265">
    <property type="protein sequence ID" value="NXQ38889.1"/>
    <property type="molecule type" value="Genomic_DNA"/>
</dbReference>
<dbReference type="EC" id="3.1.1.4" evidence="3"/>
<dbReference type="GO" id="GO:0005737">
    <property type="term" value="C:cytoplasm"/>
    <property type="evidence" value="ECO:0007669"/>
    <property type="project" value="UniProtKB-SubCell"/>
</dbReference>
<evidence type="ECO:0000256" key="1">
    <source>
        <dbReference type="ARBA" id="ARBA00004496"/>
    </source>
</evidence>
<keyword evidence="8" id="KW-0442">Lipid degradation</keyword>
<dbReference type="PANTHER" id="PTHR45911:SF4">
    <property type="entry name" value="MULTIPLE C2 AND TRANSMEMBRANE DOMAIN-CONTAINING PROTEIN"/>
    <property type="match status" value="1"/>
</dbReference>
<keyword evidence="12" id="KW-1185">Reference proteome</keyword>
<protein>
    <recommendedName>
        <fullName evidence="3">phospholipase A2</fullName>
        <ecNumber evidence="3">3.1.1.4</ecNumber>
    </recommendedName>
</protein>
<evidence type="ECO:0000256" key="7">
    <source>
        <dbReference type="ARBA" id="ARBA00022837"/>
    </source>
</evidence>
<reference evidence="11 12" key="1">
    <citation type="submission" date="2019-09" db="EMBL/GenBank/DDBJ databases">
        <title>Bird 10,000 Genomes (B10K) Project - Family phase.</title>
        <authorList>
            <person name="Zhang G."/>
        </authorList>
    </citation>
    <scope>NUCLEOTIDE SEQUENCE [LARGE SCALE GENOMIC DNA]</scope>
    <source>
        <strain evidence="11">B10K-DU-001-17</strain>
        <tissue evidence="11">Muscle</tissue>
    </source>
</reference>
<gene>
    <name evidence="11" type="primary">Pla2g4e_0</name>
    <name evidence="11" type="ORF">CATFUS_R11709</name>
</gene>
<proteinExistence type="inferred from homology"/>
<evidence type="ECO:0000256" key="2">
    <source>
        <dbReference type="ARBA" id="ARBA00007923"/>
    </source>
</evidence>
<evidence type="ECO:0000256" key="8">
    <source>
        <dbReference type="ARBA" id="ARBA00022963"/>
    </source>
</evidence>
<evidence type="ECO:0000256" key="6">
    <source>
        <dbReference type="ARBA" id="ARBA00022801"/>
    </source>
</evidence>
<comment type="caution">
    <text evidence="11">The sequence shown here is derived from an EMBL/GenBank/DDBJ whole genome shotgun (WGS) entry which is preliminary data.</text>
</comment>
<evidence type="ECO:0000259" key="10">
    <source>
        <dbReference type="PROSITE" id="PS50004"/>
    </source>
</evidence>
<feature type="non-terminal residue" evidence="11">
    <location>
        <position position="119"/>
    </location>
</feature>
<keyword evidence="7" id="KW-0106">Calcium</keyword>
<comment type="similarity">
    <text evidence="2">Belongs to the MCTP family.</text>
</comment>